<dbReference type="EMBL" id="CAUEEQ010079713">
    <property type="protein sequence ID" value="CAJ0968839.1"/>
    <property type="molecule type" value="Genomic_DNA"/>
</dbReference>
<reference evidence="2" key="1">
    <citation type="submission" date="2023-07" db="EMBL/GenBank/DDBJ databases">
        <authorList>
            <person name="Stuckert A."/>
        </authorList>
    </citation>
    <scope>NUCLEOTIDE SEQUENCE</scope>
</reference>
<evidence type="ECO:0000256" key="1">
    <source>
        <dbReference type="SAM" id="MobiDB-lite"/>
    </source>
</evidence>
<feature type="compositionally biased region" description="Acidic residues" evidence="1">
    <location>
        <begin position="112"/>
        <end position="122"/>
    </location>
</feature>
<feature type="compositionally biased region" description="Basic and acidic residues" evidence="1">
    <location>
        <begin position="9"/>
        <end position="82"/>
    </location>
</feature>
<gene>
    <name evidence="2" type="ORF">RIMI_LOCUS23459443</name>
</gene>
<evidence type="ECO:0000313" key="2">
    <source>
        <dbReference type="EMBL" id="CAJ0968839.1"/>
    </source>
</evidence>
<sequence length="147" mass="17524">MTLAAAFKMDWRGESLRIRDEKREERRRRELERKRLREEERRKWKEDERRKRKEAEKQKKCEKTPEKETERGKDEPKIKCTEPESDPAETMVPRPERYSTLHGDTEEGAHDIEEEVIDDPVVDPDWQPFGEEGAADSSSEAEEDDPQ</sequence>
<protein>
    <submittedName>
        <fullName evidence="2">Uncharacterized protein</fullName>
    </submittedName>
</protein>
<keyword evidence="3" id="KW-1185">Reference proteome</keyword>
<feature type="compositionally biased region" description="Basic and acidic residues" evidence="1">
    <location>
        <begin position="94"/>
        <end position="111"/>
    </location>
</feature>
<organism evidence="2 3">
    <name type="scientific">Ranitomeya imitator</name>
    <name type="common">mimic poison frog</name>
    <dbReference type="NCBI Taxonomy" id="111125"/>
    <lineage>
        <taxon>Eukaryota</taxon>
        <taxon>Metazoa</taxon>
        <taxon>Chordata</taxon>
        <taxon>Craniata</taxon>
        <taxon>Vertebrata</taxon>
        <taxon>Euteleostomi</taxon>
        <taxon>Amphibia</taxon>
        <taxon>Batrachia</taxon>
        <taxon>Anura</taxon>
        <taxon>Neobatrachia</taxon>
        <taxon>Hyloidea</taxon>
        <taxon>Dendrobatidae</taxon>
        <taxon>Dendrobatinae</taxon>
        <taxon>Ranitomeya</taxon>
    </lineage>
</organism>
<comment type="caution">
    <text evidence="2">The sequence shown here is derived from an EMBL/GenBank/DDBJ whole genome shotgun (WGS) entry which is preliminary data.</text>
</comment>
<dbReference type="Proteomes" id="UP001176940">
    <property type="component" value="Unassembled WGS sequence"/>
</dbReference>
<feature type="region of interest" description="Disordered" evidence="1">
    <location>
        <begin position="1"/>
        <end position="147"/>
    </location>
</feature>
<evidence type="ECO:0000313" key="3">
    <source>
        <dbReference type="Proteomes" id="UP001176940"/>
    </source>
</evidence>
<name>A0ABN9MQ06_9NEOB</name>
<proteinExistence type="predicted"/>
<accession>A0ABN9MQ06</accession>